<accession>A0A151J997</accession>
<proteinExistence type="predicted"/>
<gene>
    <name evidence="1" type="ORF">ALC57_06177</name>
</gene>
<reference evidence="1 2" key="1">
    <citation type="submission" date="2015-09" db="EMBL/GenBank/DDBJ databases">
        <title>Trachymyrmex cornetzi WGS genome.</title>
        <authorList>
            <person name="Nygaard S."/>
            <person name="Hu H."/>
            <person name="Boomsma J."/>
            <person name="Zhang G."/>
        </authorList>
    </citation>
    <scope>NUCLEOTIDE SEQUENCE [LARGE SCALE GENOMIC DNA]</scope>
    <source>
        <strain evidence="1">Tcor2-1</strain>
        <tissue evidence="1">Whole body</tissue>
    </source>
</reference>
<sequence length="41" mass="4646">MYSSRSSRNEDPLGATIRAISMASRVDSTETLPWGHWRIPL</sequence>
<dbReference type="EMBL" id="KQ979448">
    <property type="protein sequence ID" value="KYN21451.1"/>
    <property type="molecule type" value="Genomic_DNA"/>
</dbReference>
<organism evidence="1 2">
    <name type="scientific">Trachymyrmex cornetzi</name>
    <dbReference type="NCBI Taxonomy" id="471704"/>
    <lineage>
        <taxon>Eukaryota</taxon>
        <taxon>Metazoa</taxon>
        <taxon>Ecdysozoa</taxon>
        <taxon>Arthropoda</taxon>
        <taxon>Hexapoda</taxon>
        <taxon>Insecta</taxon>
        <taxon>Pterygota</taxon>
        <taxon>Neoptera</taxon>
        <taxon>Endopterygota</taxon>
        <taxon>Hymenoptera</taxon>
        <taxon>Apocrita</taxon>
        <taxon>Aculeata</taxon>
        <taxon>Formicoidea</taxon>
        <taxon>Formicidae</taxon>
        <taxon>Myrmicinae</taxon>
        <taxon>Trachymyrmex</taxon>
    </lineage>
</organism>
<dbReference type="AlphaFoldDB" id="A0A151J997"/>
<evidence type="ECO:0000313" key="1">
    <source>
        <dbReference type="EMBL" id="KYN21451.1"/>
    </source>
</evidence>
<name>A0A151J997_9HYME</name>
<dbReference type="Proteomes" id="UP000078492">
    <property type="component" value="Unassembled WGS sequence"/>
</dbReference>
<keyword evidence="2" id="KW-1185">Reference proteome</keyword>
<evidence type="ECO:0000313" key="2">
    <source>
        <dbReference type="Proteomes" id="UP000078492"/>
    </source>
</evidence>
<protein>
    <submittedName>
        <fullName evidence="1">Uncharacterized protein</fullName>
    </submittedName>
</protein>